<dbReference type="AlphaFoldDB" id="A0A840J3L6"/>
<evidence type="ECO:0000256" key="1">
    <source>
        <dbReference type="ARBA" id="ARBA00004496"/>
    </source>
</evidence>
<keyword evidence="4" id="KW-0143">Chaperone</keyword>
<organism evidence="5 6">
    <name type="scientific">Amycolatopsis jiangsuensis</name>
    <dbReference type="NCBI Taxonomy" id="1181879"/>
    <lineage>
        <taxon>Bacteria</taxon>
        <taxon>Bacillati</taxon>
        <taxon>Actinomycetota</taxon>
        <taxon>Actinomycetes</taxon>
        <taxon>Pseudonocardiales</taxon>
        <taxon>Pseudonocardiaceae</taxon>
        <taxon>Amycolatopsis</taxon>
    </lineage>
</organism>
<protein>
    <recommendedName>
        <fullName evidence="7">ESAT-6 protein secretion system EspG family protein</fullName>
    </recommendedName>
</protein>
<dbReference type="RefSeq" id="WP_184782759.1">
    <property type="nucleotide sequence ID" value="NZ_JACHMG010000001.1"/>
</dbReference>
<dbReference type="Proteomes" id="UP000581769">
    <property type="component" value="Unassembled WGS sequence"/>
</dbReference>
<proteinExistence type="inferred from homology"/>
<dbReference type="Pfam" id="PF14011">
    <property type="entry name" value="ESX-1_EspG"/>
    <property type="match status" value="1"/>
</dbReference>
<accession>A0A840J3L6</accession>
<evidence type="ECO:0000256" key="4">
    <source>
        <dbReference type="ARBA" id="ARBA00023186"/>
    </source>
</evidence>
<evidence type="ECO:0000256" key="2">
    <source>
        <dbReference type="ARBA" id="ARBA00006411"/>
    </source>
</evidence>
<comment type="caution">
    <text evidence="5">The sequence shown here is derived from an EMBL/GenBank/DDBJ whole genome shotgun (WGS) entry which is preliminary data.</text>
</comment>
<evidence type="ECO:0000313" key="5">
    <source>
        <dbReference type="EMBL" id="MBB4687998.1"/>
    </source>
</evidence>
<gene>
    <name evidence="5" type="ORF">BJY18_005483</name>
</gene>
<keyword evidence="3" id="KW-0963">Cytoplasm</keyword>
<reference evidence="5 6" key="1">
    <citation type="submission" date="2020-08" db="EMBL/GenBank/DDBJ databases">
        <title>Sequencing the genomes of 1000 actinobacteria strains.</title>
        <authorList>
            <person name="Klenk H.-P."/>
        </authorList>
    </citation>
    <scope>NUCLEOTIDE SEQUENCE [LARGE SCALE GENOMIC DNA]</scope>
    <source>
        <strain evidence="5 6">DSM 45859</strain>
    </source>
</reference>
<evidence type="ECO:0000256" key="3">
    <source>
        <dbReference type="ARBA" id="ARBA00022490"/>
    </source>
</evidence>
<dbReference type="EMBL" id="JACHMG010000001">
    <property type="protein sequence ID" value="MBB4687998.1"/>
    <property type="molecule type" value="Genomic_DNA"/>
</dbReference>
<dbReference type="InterPro" id="IPR025734">
    <property type="entry name" value="EspG"/>
</dbReference>
<comment type="subcellular location">
    <subcellularLocation>
        <location evidence="1">Cytoplasm</location>
    </subcellularLocation>
</comment>
<evidence type="ECO:0008006" key="7">
    <source>
        <dbReference type="Google" id="ProtNLM"/>
    </source>
</evidence>
<name>A0A840J3L6_9PSEU</name>
<evidence type="ECO:0000313" key="6">
    <source>
        <dbReference type="Proteomes" id="UP000581769"/>
    </source>
</evidence>
<sequence length="256" mass="28779">MPEEFSLGWTEIDVAVQRSGLPAAWHPFEIRSAGRTMTEHRRLAEQAWQSLRSRGLADAEKLDPDVADTLRAWTRPEVLIMVRALEVPENSVRYRACIGDGLGVFSEEVDGGVHFRQIRPERLVETVLSMFPDYLPLPVPPIAIAQAAPSRAQTASDHSDLDFTSDAPTVSRRDKATLAEYSRWPLHRFCTVDLALRPRNSTLNALPTVTVVDTDGGRYLIFSEPLRDGGFRRQFTPSNGSHLRKWLFETISDGVR</sequence>
<comment type="similarity">
    <text evidence="2">Belongs to the EspG family.</text>
</comment>
<keyword evidence="6" id="KW-1185">Reference proteome</keyword>